<gene>
    <name evidence="2" type="ORF">OBBRIDRAFT_401177</name>
</gene>
<dbReference type="InterPro" id="IPR051908">
    <property type="entry name" value="Ribosomal_N-acetyltransferase"/>
</dbReference>
<name>A0A8E2AHX8_9APHY</name>
<dbReference type="SUPFAM" id="SSF55729">
    <property type="entry name" value="Acyl-CoA N-acyltransferases (Nat)"/>
    <property type="match status" value="1"/>
</dbReference>
<evidence type="ECO:0000259" key="1">
    <source>
        <dbReference type="PROSITE" id="PS51186"/>
    </source>
</evidence>
<protein>
    <submittedName>
        <fullName evidence="2">Acyl-CoA N-acyltransferase</fullName>
    </submittedName>
</protein>
<dbReference type="OrthoDB" id="41238at2759"/>
<dbReference type="AlphaFoldDB" id="A0A8E2AHX8"/>
<proteinExistence type="predicted"/>
<keyword evidence="2" id="KW-0012">Acyltransferase</keyword>
<feature type="domain" description="N-acetyltransferase" evidence="1">
    <location>
        <begin position="76"/>
        <end position="221"/>
    </location>
</feature>
<evidence type="ECO:0000313" key="2">
    <source>
        <dbReference type="EMBL" id="OCH84488.1"/>
    </source>
</evidence>
<dbReference type="GO" id="GO:1990189">
    <property type="term" value="F:protein N-terminal-serine acetyltransferase activity"/>
    <property type="evidence" value="ECO:0007669"/>
    <property type="project" value="TreeGrafter"/>
</dbReference>
<reference evidence="2 3" key="1">
    <citation type="submission" date="2016-07" db="EMBL/GenBank/DDBJ databases">
        <title>Draft genome of the white-rot fungus Obba rivulosa 3A-2.</title>
        <authorList>
            <consortium name="DOE Joint Genome Institute"/>
            <person name="Miettinen O."/>
            <person name="Riley R."/>
            <person name="Acob R."/>
            <person name="Barry K."/>
            <person name="Cullen D."/>
            <person name="De Vries R."/>
            <person name="Hainaut M."/>
            <person name="Hatakka A."/>
            <person name="Henrissat B."/>
            <person name="Hilden K."/>
            <person name="Kuo R."/>
            <person name="Labutti K."/>
            <person name="Lipzen A."/>
            <person name="Makela M.R."/>
            <person name="Sandor L."/>
            <person name="Spatafora J.W."/>
            <person name="Grigoriev I.V."/>
            <person name="Hibbett D.S."/>
        </authorList>
    </citation>
    <scope>NUCLEOTIDE SEQUENCE [LARGE SCALE GENOMIC DNA]</scope>
    <source>
        <strain evidence="2 3">3A-2</strain>
    </source>
</reference>
<dbReference type="GO" id="GO:0008999">
    <property type="term" value="F:protein-N-terminal-alanine acetyltransferase activity"/>
    <property type="evidence" value="ECO:0007669"/>
    <property type="project" value="TreeGrafter"/>
</dbReference>
<dbReference type="CDD" id="cd04301">
    <property type="entry name" value="NAT_SF"/>
    <property type="match status" value="1"/>
</dbReference>
<evidence type="ECO:0000313" key="3">
    <source>
        <dbReference type="Proteomes" id="UP000250043"/>
    </source>
</evidence>
<sequence length="267" mass="29707">MARVNFVNSYAPRPLPDALPEAQLYGPEPYDINWAFPLDLNTLSTDEIFLTPFIPRLHAGAYWEQAGPHPEFFKHYLILNATLPAFLAFLETHVRKKPESIQFAILDRRRADGARPQLGGQLAGVLGLWDVSAADLSAEIAHVLVFPEWQGTGVGARAAALLARFCLQLPTASPPGLGLRRVQWVAHSDNKPSIGLARRLGMTHEAHLRWQKVLPEGLHGRTPRAGDARLSRDSRDSVILSVCCDEWEEGGREDMQALIEKPLKFKT</sequence>
<dbReference type="EMBL" id="KV722667">
    <property type="protein sequence ID" value="OCH84488.1"/>
    <property type="molecule type" value="Genomic_DNA"/>
</dbReference>
<dbReference type="Gene3D" id="3.40.630.30">
    <property type="match status" value="1"/>
</dbReference>
<dbReference type="PROSITE" id="PS51186">
    <property type="entry name" value="GNAT"/>
    <property type="match status" value="1"/>
</dbReference>
<dbReference type="PANTHER" id="PTHR43441:SF5">
    <property type="entry name" value="FAMILY ACETYLTRANSFERASE, PUTATIVE-RELATED"/>
    <property type="match status" value="1"/>
</dbReference>
<dbReference type="Pfam" id="PF13302">
    <property type="entry name" value="Acetyltransf_3"/>
    <property type="match status" value="1"/>
</dbReference>
<organism evidence="2 3">
    <name type="scientific">Obba rivulosa</name>
    <dbReference type="NCBI Taxonomy" id="1052685"/>
    <lineage>
        <taxon>Eukaryota</taxon>
        <taxon>Fungi</taxon>
        <taxon>Dikarya</taxon>
        <taxon>Basidiomycota</taxon>
        <taxon>Agaricomycotina</taxon>
        <taxon>Agaricomycetes</taxon>
        <taxon>Polyporales</taxon>
        <taxon>Gelatoporiaceae</taxon>
        <taxon>Obba</taxon>
    </lineage>
</organism>
<dbReference type="InterPro" id="IPR000182">
    <property type="entry name" value="GNAT_dom"/>
</dbReference>
<keyword evidence="3" id="KW-1185">Reference proteome</keyword>
<accession>A0A8E2AHX8</accession>
<dbReference type="InterPro" id="IPR016181">
    <property type="entry name" value="Acyl_CoA_acyltransferase"/>
</dbReference>
<dbReference type="Proteomes" id="UP000250043">
    <property type="component" value="Unassembled WGS sequence"/>
</dbReference>
<dbReference type="PANTHER" id="PTHR43441">
    <property type="entry name" value="RIBOSOMAL-PROTEIN-SERINE ACETYLTRANSFERASE"/>
    <property type="match status" value="1"/>
</dbReference>
<keyword evidence="2" id="KW-0808">Transferase</keyword>